<gene>
    <name evidence="1" type="ORF">NRB20_35310</name>
</gene>
<keyword evidence="2" id="KW-1185">Reference proteome</keyword>
<organism evidence="1 2">
    <name type="scientific">Nocardia macrotermitis</name>
    <dbReference type="NCBI Taxonomy" id="2585198"/>
    <lineage>
        <taxon>Bacteria</taxon>
        <taxon>Bacillati</taxon>
        <taxon>Actinomycetota</taxon>
        <taxon>Actinomycetes</taxon>
        <taxon>Mycobacteriales</taxon>
        <taxon>Nocardiaceae</taxon>
        <taxon>Nocardia</taxon>
    </lineage>
</organism>
<reference evidence="1 2" key="1">
    <citation type="submission" date="2019-10" db="EMBL/GenBank/DDBJ databases">
        <title>Nocardia macrotermitis sp. nov. and Nocardia aurantia sp. nov., isolated from the gut of fungus growing-termite Macrotermes natalensis.</title>
        <authorList>
            <person name="Benndorf R."/>
            <person name="Schwitalla J."/>
            <person name="Martin K."/>
            <person name="De Beer W."/>
            <person name="Kaster A.-K."/>
            <person name="Vollmers J."/>
            <person name="Poulsen M."/>
            <person name="Beemelmanns C."/>
        </authorList>
    </citation>
    <scope>NUCLEOTIDE SEQUENCE [LARGE SCALE GENOMIC DNA]</scope>
    <source>
        <strain evidence="1 2">RB20</strain>
    </source>
</reference>
<proteinExistence type="predicted"/>
<name>A0A7K0D3X2_9NOCA</name>
<protein>
    <submittedName>
        <fullName evidence="1">Uncharacterized protein</fullName>
    </submittedName>
</protein>
<sequence>MRLRGFRCHTVVVSLRKLFRRTPRDSITGTFRVTGVSVTRDEDGYGSARLSGVLSGPEVPARALRVGRRYGPGEQVPECGDEFPATIDREDPARYGIVWPERVSPTAKALWNEEYAERVAAAMRLGLEPSVVPEVTGIGIRELAKVAVERRYGRDLLPDGNRQITAEEATELYRTGVRATATITGIDFLEVPSRSMPNDEASLANVAVRVNHPNGSEYTTTARFGFRTAARRAQIGFVGARVPVRIDPQDRARLCLDSPALPPLPE</sequence>
<dbReference type="AlphaFoldDB" id="A0A7K0D3X2"/>
<dbReference type="EMBL" id="WEGK01000007">
    <property type="protein sequence ID" value="MQY20426.1"/>
    <property type="molecule type" value="Genomic_DNA"/>
</dbReference>
<evidence type="ECO:0000313" key="2">
    <source>
        <dbReference type="Proteomes" id="UP000438448"/>
    </source>
</evidence>
<accession>A0A7K0D3X2</accession>
<dbReference type="Proteomes" id="UP000438448">
    <property type="component" value="Unassembled WGS sequence"/>
</dbReference>
<evidence type="ECO:0000313" key="1">
    <source>
        <dbReference type="EMBL" id="MQY20426.1"/>
    </source>
</evidence>
<comment type="caution">
    <text evidence="1">The sequence shown here is derived from an EMBL/GenBank/DDBJ whole genome shotgun (WGS) entry which is preliminary data.</text>
</comment>